<accession>A0ABQ8UJG1</accession>
<dbReference type="InterPro" id="IPR015940">
    <property type="entry name" value="UBA"/>
</dbReference>
<evidence type="ECO:0000313" key="4">
    <source>
        <dbReference type="EMBL" id="KAJ4459359.1"/>
    </source>
</evidence>
<feature type="domain" description="UBA" evidence="3">
    <location>
        <begin position="2"/>
        <end position="46"/>
    </location>
</feature>
<sequence length="341" mass="36884">MSGQETNPIFAQQLSEMGYPLAQIYRALQATRNAGVVQAIEWLAGHADDPEPPATAPEPPPPPPALAGSPADRLRLLQERLRKTRAESARHMASTTPEEKRRQIRLARLKEKQDQQRNLERLRSEFRANHRTAPANVPGTGTGGTAAVTGGSATAPPRPAAGESGSATLQFRFPPGSQSDVARHTFPGTTTLHTVLDYLQSRMPLGRPVRLRVLHTRTAYEGVALGLTTLRDASLVPSGLVAVEFDGGSFPAQVASAWVAKPDDQTLFDGGNPEEEQSQRAYVIMRFHESAEVMVARAGTMVASAGALRAERDPKGPSHWRRTEMMQSTSGDIHNTNKLTG</sequence>
<reference evidence="4" key="1">
    <citation type="journal article" date="2022" name="bioRxiv">
        <title>Genomics of Preaxostyla Flagellates Illuminates Evolutionary Transitions and the Path Towards Mitochondrial Loss.</title>
        <authorList>
            <person name="Novak L.V.F."/>
            <person name="Treitli S.C."/>
            <person name="Pyrih J."/>
            <person name="Halakuc P."/>
            <person name="Pipaliya S.V."/>
            <person name="Vacek V."/>
            <person name="Brzon O."/>
            <person name="Soukal P."/>
            <person name="Eme L."/>
            <person name="Dacks J.B."/>
            <person name="Karnkowska A."/>
            <person name="Elias M."/>
            <person name="Hampl V."/>
        </authorList>
    </citation>
    <scope>NUCLEOTIDE SEQUENCE</scope>
    <source>
        <strain evidence="4">RCP-MX</strain>
    </source>
</reference>
<feature type="compositionally biased region" description="Low complexity" evidence="2">
    <location>
        <begin position="132"/>
        <end position="155"/>
    </location>
</feature>
<dbReference type="InterPro" id="IPR029071">
    <property type="entry name" value="Ubiquitin-like_domsf"/>
</dbReference>
<dbReference type="CDD" id="cd01767">
    <property type="entry name" value="UBX"/>
    <property type="match status" value="1"/>
</dbReference>
<feature type="compositionally biased region" description="Polar residues" evidence="2">
    <location>
        <begin position="325"/>
        <end position="341"/>
    </location>
</feature>
<feature type="compositionally biased region" description="Pro residues" evidence="2">
    <location>
        <begin position="52"/>
        <end position="65"/>
    </location>
</feature>
<dbReference type="SUPFAM" id="SSF46934">
    <property type="entry name" value="UBA-like"/>
    <property type="match status" value="1"/>
</dbReference>
<name>A0ABQ8UJG1_9EUKA</name>
<comment type="caution">
    <text evidence="4">The sequence shown here is derived from an EMBL/GenBank/DDBJ whole genome shotgun (WGS) entry which is preliminary data.</text>
</comment>
<dbReference type="PANTHER" id="PTHR46340">
    <property type="entry name" value="UBX DOMAIN-CONTAINING PROTEIN 1"/>
    <property type="match status" value="1"/>
</dbReference>
<dbReference type="PANTHER" id="PTHR46340:SF1">
    <property type="entry name" value="UBX DOMAIN-CONTAINING PROTEIN 1"/>
    <property type="match status" value="1"/>
</dbReference>
<dbReference type="Gene3D" id="1.10.8.10">
    <property type="entry name" value="DNA helicase RuvA subunit, C-terminal domain"/>
    <property type="match status" value="1"/>
</dbReference>
<evidence type="ECO:0000313" key="5">
    <source>
        <dbReference type="Proteomes" id="UP001141327"/>
    </source>
</evidence>
<evidence type="ECO:0000259" key="3">
    <source>
        <dbReference type="PROSITE" id="PS50030"/>
    </source>
</evidence>
<feature type="region of interest" description="Disordered" evidence="2">
    <location>
        <begin position="123"/>
        <end position="165"/>
    </location>
</feature>
<keyword evidence="5" id="KW-1185">Reference proteome</keyword>
<dbReference type="Pfam" id="PF22562">
    <property type="entry name" value="UBA_7"/>
    <property type="match status" value="1"/>
</dbReference>
<gene>
    <name evidence="4" type="ORF">PAPYR_4659</name>
</gene>
<keyword evidence="1" id="KW-0175">Coiled coil</keyword>
<evidence type="ECO:0000256" key="2">
    <source>
        <dbReference type="SAM" id="MobiDB-lite"/>
    </source>
</evidence>
<feature type="region of interest" description="Disordered" evidence="2">
    <location>
        <begin position="46"/>
        <end position="71"/>
    </location>
</feature>
<dbReference type="PROSITE" id="PS50030">
    <property type="entry name" value="UBA"/>
    <property type="match status" value="1"/>
</dbReference>
<feature type="compositionally biased region" description="Basic and acidic residues" evidence="2">
    <location>
        <begin position="310"/>
        <end position="324"/>
    </location>
</feature>
<proteinExistence type="predicted"/>
<dbReference type="InterPro" id="IPR009060">
    <property type="entry name" value="UBA-like_sf"/>
</dbReference>
<dbReference type="SUPFAM" id="SSF54236">
    <property type="entry name" value="Ubiquitin-like"/>
    <property type="match status" value="1"/>
</dbReference>
<evidence type="ECO:0000256" key="1">
    <source>
        <dbReference type="ARBA" id="ARBA00023054"/>
    </source>
</evidence>
<dbReference type="Proteomes" id="UP001141327">
    <property type="component" value="Unassembled WGS sequence"/>
</dbReference>
<dbReference type="Gene3D" id="3.10.20.90">
    <property type="entry name" value="Phosphatidylinositol 3-kinase Catalytic Subunit, Chain A, domain 1"/>
    <property type="match status" value="1"/>
</dbReference>
<dbReference type="EMBL" id="JAPMOS010000020">
    <property type="protein sequence ID" value="KAJ4459359.1"/>
    <property type="molecule type" value="Genomic_DNA"/>
</dbReference>
<feature type="region of interest" description="Disordered" evidence="2">
    <location>
        <begin position="310"/>
        <end position="341"/>
    </location>
</feature>
<organism evidence="4 5">
    <name type="scientific">Paratrimastix pyriformis</name>
    <dbReference type="NCBI Taxonomy" id="342808"/>
    <lineage>
        <taxon>Eukaryota</taxon>
        <taxon>Metamonada</taxon>
        <taxon>Preaxostyla</taxon>
        <taxon>Paratrimastigidae</taxon>
        <taxon>Paratrimastix</taxon>
    </lineage>
</organism>
<protein>
    <recommendedName>
        <fullName evidence="3">UBA domain-containing protein</fullName>
    </recommendedName>
</protein>